<dbReference type="InterPro" id="IPR012495">
    <property type="entry name" value="TadE-like_dom"/>
</dbReference>
<dbReference type="AlphaFoldDB" id="A0A9X2KPX8"/>
<evidence type="ECO:0000313" key="3">
    <source>
        <dbReference type="EMBL" id="MCP3735144.1"/>
    </source>
</evidence>
<protein>
    <submittedName>
        <fullName evidence="3">Pilus assembly protein</fullName>
    </submittedName>
</protein>
<sequence length="190" mass="20300">MTRRLPPRPLASASARIAGDARGAVLVEFAIVAVPFIALMLAIIQTSLIYFAQETLETTVEAASRSIVTGKRQAADAAGKVAGMTQAQLAERFRRAGCTSMPAFLSCSRLYVEVKNAGNWNDTPTALTFDANGKISNTFAYDLGSQGSVVVVRFMYLWPLQGAPLFNLSNAPSGQRVLFATSVAKSEAYS</sequence>
<keyword evidence="4" id="KW-1185">Reference proteome</keyword>
<dbReference type="Proteomes" id="UP001139486">
    <property type="component" value="Unassembled WGS sequence"/>
</dbReference>
<dbReference type="EMBL" id="JAMLDY010000010">
    <property type="protein sequence ID" value="MCP3735144.1"/>
    <property type="molecule type" value="Genomic_DNA"/>
</dbReference>
<keyword evidence="1" id="KW-0812">Transmembrane</keyword>
<accession>A0A9X2KPX8</accession>
<feature type="domain" description="TadE-like" evidence="2">
    <location>
        <begin position="23"/>
        <end position="65"/>
    </location>
</feature>
<feature type="transmembrane region" description="Helical" evidence="1">
    <location>
        <begin position="21"/>
        <end position="44"/>
    </location>
</feature>
<comment type="caution">
    <text evidence="3">The sequence shown here is derived from an EMBL/GenBank/DDBJ whole genome shotgun (WGS) entry which is preliminary data.</text>
</comment>
<evidence type="ECO:0000313" key="4">
    <source>
        <dbReference type="Proteomes" id="UP001139486"/>
    </source>
</evidence>
<organism evidence="3 4">
    <name type="scientific">Sphingomonas liriopis</name>
    <dbReference type="NCBI Taxonomy" id="2949094"/>
    <lineage>
        <taxon>Bacteria</taxon>
        <taxon>Pseudomonadati</taxon>
        <taxon>Pseudomonadota</taxon>
        <taxon>Alphaproteobacteria</taxon>
        <taxon>Sphingomonadales</taxon>
        <taxon>Sphingomonadaceae</taxon>
        <taxon>Sphingomonas</taxon>
    </lineage>
</organism>
<keyword evidence="1" id="KW-1133">Transmembrane helix</keyword>
<evidence type="ECO:0000256" key="1">
    <source>
        <dbReference type="SAM" id="Phobius"/>
    </source>
</evidence>
<reference evidence="3" key="1">
    <citation type="submission" date="2022-05" db="EMBL/GenBank/DDBJ databases">
        <title>Sphingomonas sp. strain RP10 Genome sequencing and assembly.</title>
        <authorList>
            <person name="Kim I."/>
        </authorList>
    </citation>
    <scope>NUCLEOTIDE SEQUENCE</scope>
    <source>
        <strain evidence="3">RP10</strain>
    </source>
</reference>
<dbReference type="RefSeq" id="WP_254289161.1">
    <property type="nucleotide sequence ID" value="NZ_JAMLDY010000010.1"/>
</dbReference>
<keyword evidence="1" id="KW-0472">Membrane</keyword>
<dbReference type="Pfam" id="PF07811">
    <property type="entry name" value="TadE"/>
    <property type="match status" value="1"/>
</dbReference>
<name>A0A9X2KPX8_9SPHN</name>
<evidence type="ECO:0000259" key="2">
    <source>
        <dbReference type="Pfam" id="PF07811"/>
    </source>
</evidence>
<proteinExistence type="predicted"/>
<gene>
    <name evidence="3" type="ORF">M9979_09715</name>
</gene>